<reference evidence="16" key="1">
    <citation type="submission" date="2016-10" db="EMBL/GenBank/DDBJ databases">
        <authorList>
            <person name="Varghese N."/>
            <person name="Submissions S."/>
        </authorList>
    </citation>
    <scope>NUCLEOTIDE SEQUENCE [LARGE SCALE GENOMIC DNA]</scope>
    <source>
        <strain evidence="16">DSM 26471</strain>
    </source>
</reference>
<feature type="binding site" description="covalent" evidence="11">
    <location>
        <position position="77"/>
    </location>
    <ligand>
        <name>heme c</name>
        <dbReference type="ChEBI" id="CHEBI:61717"/>
        <label>1</label>
    </ligand>
</feature>
<accession>A0A1I3TVF3</accession>
<dbReference type="AlphaFoldDB" id="A0A1I3TVF3"/>
<evidence type="ECO:0000256" key="5">
    <source>
        <dbReference type="ARBA" id="ARBA00022723"/>
    </source>
</evidence>
<evidence type="ECO:0000256" key="6">
    <source>
        <dbReference type="ARBA" id="ARBA00022729"/>
    </source>
</evidence>
<feature type="domain" description="Cytochrome c" evidence="14">
    <location>
        <begin position="208"/>
        <end position="325"/>
    </location>
</feature>
<sequence length="353" mass="37716">MKFARFLFLTSATAMSLGAMGVGASASELRETALEYFRPLPSTVPAVADNPITEEKIDLGKALFFDPRLSASGVFSCYSCHNLTTGGDDNMETSVGHGWQKGPRNSPTVFNAVFNEAQFWDGRAADLKAQAKGPIQAGVEMANTPENVVATLNSMGQYVDWFTAAFPEEGDPVSFDNMAKAIEAFEATLLTPAPFDAWLNGDDNAMSSDELAGLALFMDKGCVACHSGVNVGGEGYYPFGLIEKPGSDILPEGDMGRFAVTATVDDEYVFRAGPLRNIALTAPYFHSGKVWDLNVAVKIMAESQLGEALSEEDTDQIVAFLGALTGSMPEITTPVLPAETASTPRPRQEVIPN</sequence>
<keyword evidence="2" id="KW-0813">Transport</keyword>
<feature type="signal peptide" evidence="13">
    <location>
        <begin position="1"/>
        <end position="26"/>
    </location>
</feature>
<dbReference type="PROSITE" id="PS51007">
    <property type="entry name" value="CYTC"/>
    <property type="match status" value="2"/>
</dbReference>
<dbReference type="InterPro" id="IPR051395">
    <property type="entry name" value="Cytochrome_c_Peroxidase/MauG"/>
</dbReference>
<name>A0A1I3TVF3_9RHOB</name>
<evidence type="ECO:0000256" key="8">
    <source>
        <dbReference type="ARBA" id="ARBA00022982"/>
    </source>
</evidence>
<dbReference type="Pfam" id="PF03150">
    <property type="entry name" value="CCP_MauG"/>
    <property type="match status" value="1"/>
</dbReference>
<evidence type="ECO:0000256" key="2">
    <source>
        <dbReference type="ARBA" id="ARBA00022448"/>
    </source>
</evidence>
<feature type="binding site" description="covalent" evidence="11">
    <location>
        <position position="80"/>
    </location>
    <ligand>
        <name>heme c</name>
        <dbReference type="ChEBI" id="CHEBI:61717"/>
        <label>1</label>
    </ligand>
</feature>
<evidence type="ECO:0000256" key="4">
    <source>
        <dbReference type="ARBA" id="ARBA00022617"/>
    </source>
</evidence>
<comment type="cofactor">
    <cofactor evidence="11">
        <name>heme</name>
        <dbReference type="ChEBI" id="CHEBI:30413"/>
    </cofactor>
    <text evidence="11">Binds 2 heme groups.</text>
</comment>
<keyword evidence="16" id="KW-1185">Reference proteome</keyword>
<evidence type="ECO:0000313" key="16">
    <source>
        <dbReference type="Proteomes" id="UP000199630"/>
    </source>
</evidence>
<keyword evidence="6 13" id="KW-0732">Signal</keyword>
<feature type="binding site" description="axial binding residue" evidence="12">
    <location>
        <position position="81"/>
    </location>
    <ligand>
        <name>heme c</name>
        <dbReference type="ChEBI" id="CHEBI:61717"/>
        <label>1</label>
    </ligand>
    <ligandPart>
        <name>Fe</name>
        <dbReference type="ChEBI" id="CHEBI:18248"/>
    </ligandPart>
</feature>
<feature type="chain" id="PRO_5011521398" evidence="13">
    <location>
        <begin position="27"/>
        <end position="353"/>
    </location>
</feature>
<feature type="binding site" description="axial binding residue" evidence="12">
    <location>
        <position position="300"/>
    </location>
    <ligand>
        <name>heme c</name>
        <dbReference type="ChEBI" id="CHEBI:61717"/>
        <label>2</label>
    </ligand>
    <ligandPart>
        <name>Fe</name>
        <dbReference type="ChEBI" id="CHEBI:18248"/>
    </ligandPart>
</feature>
<organism evidence="15 16">
    <name type="scientific">Celeribacter neptunius</name>
    <dbReference type="NCBI Taxonomy" id="588602"/>
    <lineage>
        <taxon>Bacteria</taxon>
        <taxon>Pseudomonadati</taxon>
        <taxon>Pseudomonadota</taxon>
        <taxon>Alphaproteobacteria</taxon>
        <taxon>Rhodobacterales</taxon>
        <taxon>Roseobacteraceae</taxon>
        <taxon>Celeribacter</taxon>
    </lineage>
</organism>
<feature type="binding site" description="covalent" evidence="11">
    <location>
        <position position="222"/>
    </location>
    <ligand>
        <name>heme c</name>
        <dbReference type="ChEBI" id="CHEBI:61717"/>
        <label>2</label>
    </ligand>
</feature>
<feature type="binding site" description="covalent" evidence="11">
    <location>
        <position position="225"/>
    </location>
    <ligand>
        <name>heme c</name>
        <dbReference type="ChEBI" id="CHEBI:61717"/>
        <label>2</label>
    </ligand>
</feature>
<comment type="PTM">
    <text evidence="11">Binds 2 heme groups per subunit.</text>
</comment>
<keyword evidence="5 12" id="KW-0479">Metal-binding</keyword>
<protein>
    <submittedName>
        <fullName evidence="15">Cytochrome c peroxidase</fullName>
    </submittedName>
</protein>
<evidence type="ECO:0000256" key="3">
    <source>
        <dbReference type="ARBA" id="ARBA00022559"/>
    </source>
</evidence>
<keyword evidence="8" id="KW-0249">Electron transport</keyword>
<dbReference type="GO" id="GO:0004130">
    <property type="term" value="F:cytochrome-c peroxidase activity"/>
    <property type="evidence" value="ECO:0007669"/>
    <property type="project" value="TreeGrafter"/>
</dbReference>
<dbReference type="GO" id="GO:0020037">
    <property type="term" value="F:heme binding"/>
    <property type="evidence" value="ECO:0007669"/>
    <property type="project" value="InterPro"/>
</dbReference>
<dbReference type="InterPro" id="IPR026259">
    <property type="entry name" value="MauG/Cytc_peroxidase"/>
</dbReference>
<evidence type="ECO:0000256" key="13">
    <source>
        <dbReference type="SAM" id="SignalP"/>
    </source>
</evidence>
<evidence type="ECO:0000313" key="15">
    <source>
        <dbReference type="EMBL" id="SFJ73551.1"/>
    </source>
</evidence>
<evidence type="ECO:0000256" key="7">
    <source>
        <dbReference type="ARBA" id="ARBA00022764"/>
    </source>
</evidence>
<dbReference type="FunFam" id="1.10.760.10:FF:000004">
    <property type="entry name" value="Cytochrome c peroxidase"/>
    <property type="match status" value="1"/>
</dbReference>
<evidence type="ECO:0000256" key="9">
    <source>
        <dbReference type="ARBA" id="ARBA00023002"/>
    </source>
</evidence>
<keyword evidence="7" id="KW-0574">Periplasm</keyword>
<dbReference type="Proteomes" id="UP000199630">
    <property type="component" value="Unassembled WGS sequence"/>
</dbReference>
<dbReference type="PANTHER" id="PTHR30600">
    <property type="entry name" value="CYTOCHROME C PEROXIDASE-RELATED"/>
    <property type="match status" value="1"/>
</dbReference>
<evidence type="ECO:0000256" key="11">
    <source>
        <dbReference type="PIRSR" id="PIRSR000294-1"/>
    </source>
</evidence>
<dbReference type="GO" id="GO:0046872">
    <property type="term" value="F:metal ion binding"/>
    <property type="evidence" value="ECO:0007669"/>
    <property type="project" value="UniProtKB-KW"/>
</dbReference>
<keyword evidence="9" id="KW-0560">Oxidoreductase</keyword>
<proteinExistence type="predicted"/>
<dbReference type="PANTHER" id="PTHR30600:SF7">
    <property type="entry name" value="CYTOCHROME C PEROXIDASE-RELATED"/>
    <property type="match status" value="1"/>
</dbReference>
<feature type="binding site" description="axial binding residue" evidence="12">
    <location>
        <position position="97"/>
    </location>
    <ligand>
        <name>heme c</name>
        <dbReference type="ChEBI" id="CHEBI:61717"/>
        <label>1</label>
    </ligand>
    <ligandPart>
        <name>Fe</name>
        <dbReference type="ChEBI" id="CHEBI:18248"/>
    </ligandPart>
</feature>
<keyword evidence="3 15" id="KW-0575">Peroxidase</keyword>
<dbReference type="InterPro" id="IPR009056">
    <property type="entry name" value="Cyt_c-like_dom"/>
</dbReference>
<dbReference type="PIRSF" id="PIRSF000294">
    <property type="entry name" value="Cytochrome-c_peroxidase"/>
    <property type="match status" value="1"/>
</dbReference>
<keyword evidence="4 11" id="KW-0349">Heme</keyword>
<dbReference type="InterPro" id="IPR036909">
    <property type="entry name" value="Cyt_c-like_dom_sf"/>
</dbReference>
<dbReference type="Gene3D" id="1.10.760.10">
    <property type="entry name" value="Cytochrome c-like domain"/>
    <property type="match status" value="2"/>
</dbReference>
<comment type="subcellular location">
    <subcellularLocation>
        <location evidence="1">Periplasm</location>
    </subcellularLocation>
</comment>
<evidence type="ECO:0000256" key="12">
    <source>
        <dbReference type="PIRSR" id="PIRSR000294-2"/>
    </source>
</evidence>
<gene>
    <name evidence="15" type="ORF">SAMN04487991_2851</name>
</gene>
<keyword evidence="10 12" id="KW-0408">Iron</keyword>
<feature type="binding site" description="axial binding residue" evidence="12">
    <location>
        <position position="226"/>
    </location>
    <ligand>
        <name>heme c</name>
        <dbReference type="ChEBI" id="CHEBI:61717"/>
        <label>2</label>
    </ligand>
    <ligandPart>
        <name>Fe</name>
        <dbReference type="ChEBI" id="CHEBI:18248"/>
    </ligandPart>
</feature>
<dbReference type="InterPro" id="IPR004852">
    <property type="entry name" value="Di-haem_cyt_c_peroxidsae"/>
</dbReference>
<evidence type="ECO:0000259" key="14">
    <source>
        <dbReference type="PROSITE" id="PS51007"/>
    </source>
</evidence>
<evidence type="ECO:0000256" key="10">
    <source>
        <dbReference type="ARBA" id="ARBA00023004"/>
    </source>
</evidence>
<dbReference type="GO" id="GO:0009055">
    <property type="term" value="F:electron transfer activity"/>
    <property type="evidence" value="ECO:0007669"/>
    <property type="project" value="InterPro"/>
</dbReference>
<feature type="domain" description="Cytochrome c" evidence="14">
    <location>
        <begin position="55"/>
        <end position="163"/>
    </location>
</feature>
<dbReference type="STRING" id="588602.SAMN04487991_2851"/>
<evidence type="ECO:0000256" key="1">
    <source>
        <dbReference type="ARBA" id="ARBA00004418"/>
    </source>
</evidence>
<dbReference type="EMBL" id="FORH01000005">
    <property type="protein sequence ID" value="SFJ73551.1"/>
    <property type="molecule type" value="Genomic_DNA"/>
</dbReference>
<dbReference type="SUPFAM" id="SSF46626">
    <property type="entry name" value="Cytochrome c"/>
    <property type="match status" value="2"/>
</dbReference>
<dbReference type="GO" id="GO:0042597">
    <property type="term" value="C:periplasmic space"/>
    <property type="evidence" value="ECO:0007669"/>
    <property type="project" value="UniProtKB-SubCell"/>
</dbReference>